<proteinExistence type="predicted"/>
<gene>
    <name evidence="2" type="ORF">FHG12_09585</name>
</gene>
<accession>A0A5B7ZYQ7</accession>
<dbReference type="Proteomes" id="UP000305398">
    <property type="component" value="Chromosome"/>
</dbReference>
<dbReference type="PROSITE" id="PS51725">
    <property type="entry name" value="ABM"/>
    <property type="match status" value="1"/>
</dbReference>
<dbReference type="PANTHER" id="PTHR33336:SF3">
    <property type="entry name" value="ABM DOMAIN-CONTAINING PROTEIN"/>
    <property type="match status" value="1"/>
</dbReference>
<dbReference type="InterPro" id="IPR007138">
    <property type="entry name" value="ABM_dom"/>
</dbReference>
<dbReference type="Pfam" id="PF03992">
    <property type="entry name" value="ABM"/>
    <property type="match status" value="1"/>
</dbReference>
<evidence type="ECO:0000313" key="2">
    <source>
        <dbReference type="EMBL" id="QDA60341.1"/>
    </source>
</evidence>
<protein>
    <submittedName>
        <fullName evidence="2">Antibiotic biosynthesis monooxygenase</fullName>
    </submittedName>
</protein>
<dbReference type="InterPro" id="IPR050744">
    <property type="entry name" value="AI-2_Isomerase_LsrG"/>
</dbReference>
<name>A0A5B7ZYQ7_9BACT</name>
<dbReference type="GO" id="GO:0004497">
    <property type="term" value="F:monooxygenase activity"/>
    <property type="evidence" value="ECO:0007669"/>
    <property type="project" value="UniProtKB-KW"/>
</dbReference>
<dbReference type="EMBL" id="CP040896">
    <property type="protein sequence ID" value="QDA60341.1"/>
    <property type="molecule type" value="Genomic_DNA"/>
</dbReference>
<dbReference type="OrthoDB" id="9812754at2"/>
<dbReference type="KEGG" id="hyj:FHG12_09585"/>
<organism evidence="2 3">
    <name type="scientific">Hymenobacter jejuensis</name>
    <dbReference type="NCBI Taxonomy" id="2502781"/>
    <lineage>
        <taxon>Bacteria</taxon>
        <taxon>Pseudomonadati</taxon>
        <taxon>Bacteroidota</taxon>
        <taxon>Cytophagia</taxon>
        <taxon>Cytophagales</taxon>
        <taxon>Hymenobacteraceae</taxon>
        <taxon>Hymenobacter</taxon>
    </lineage>
</organism>
<dbReference type="SUPFAM" id="SSF54909">
    <property type="entry name" value="Dimeric alpha+beta barrel"/>
    <property type="match status" value="1"/>
</dbReference>
<sequence>MNNLCYDSWRSRIGFNKKRTGLAIVRSIRGGIVLLIGAVVLTLLAPAPAAAQTNGQVVRLAKLDIYPAQLERYKAALREGITTALRVEPGVLTLYAVVEKDHPTRITILEIYASEEAYRAHVQTPHFLKYKTSTQSMIKSLELIDTVPLMPGVKVK</sequence>
<dbReference type="PANTHER" id="PTHR33336">
    <property type="entry name" value="QUINOL MONOOXYGENASE YGIN-RELATED"/>
    <property type="match status" value="1"/>
</dbReference>
<keyword evidence="2" id="KW-0503">Monooxygenase</keyword>
<dbReference type="Gene3D" id="3.30.70.100">
    <property type="match status" value="1"/>
</dbReference>
<reference evidence="2 3" key="1">
    <citation type="submission" date="2019-06" db="EMBL/GenBank/DDBJ databases">
        <authorList>
            <person name="Srinivasan S."/>
        </authorList>
    </citation>
    <scope>NUCLEOTIDE SEQUENCE [LARGE SCALE GENOMIC DNA]</scope>
    <source>
        <strain evidence="2 3">17J68-5</strain>
    </source>
</reference>
<evidence type="ECO:0000313" key="3">
    <source>
        <dbReference type="Proteomes" id="UP000305398"/>
    </source>
</evidence>
<dbReference type="AlphaFoldDB" id="A0A5B7ZYQ7"/>
<feature type="domain" description="ABM" evidence="1">
    <location>
        <begin position="57"/>
        <end position="150"/>
    </location>
</feature>
<dbReference type="InterPro" id="IPR011008">
    <property type="entry name" value="Dimeric_a/b-barrel"/>
</dbReference>
<evidence type="ECO:0000259" key="1">
    <source>
        <dbReference type="PROSITE" id="PS51725"/>
    </source>
</evidence>
<keyword evidence="3" id="KW-1185">Reference proteome</keyword>
<keyword evidence="2" id="KW-0560">Oxidoreductase</keyword>